<gene>
    <name evidence="2" type="ORF">EDC52_101133</name>
</gene>
<feature type="chain" id="PRO_5020871730" evidence="1">
    <location>
        <begin position="22"/>
        <end position="90"/>
    </location>
</feature>
<evidence type="ECO:0000313" key="2">
    <source>
        <dbReference type="EMBL" id="TCV99796.1"/>
    </source>
</evidence>
<dbReference type="InterPro" id="IPR010595">
    <property type="entry name" value="DUF1161"/>
</dbReference>
<feature type="signal peptide" evidence="1">
    <location>
        <begin position="1"/>
        <end position="21"/>
    </location>
</feature>
<dbReference type="OrthoDB" id="6183281at2"/>
<dbReference type="Proteomes" id="UP000295719">
    <property type="component" value="Unassembled WGS sequence"/>
</dbReference>
<dbReference type="Pfam" id="PF06649">
    <property type="entry name" value="DUF1161"/>
    <property type="match status" value="1"/>
</dbReference>
<evidence type="ECO:0000256" key="1">
    <source>
        <dbReference type="SAM" id="SignalP"/>
    </source>
</evidence>
<accession>A0A4R3Z3R3</accession>
<proteinExistence type="predicted"/>
<sequence>MKKLLMACAAIAGLFPLLAQASCESVKTDISHKIIANGVAESDFSLDILPNDQASSTGGQVVGHCENDSQKIVYTRSAESASATDDAPAP</sequence>
<organism evidence="2 3">
    <name type="scientific">Biostraticola tofi</name>
    <dbReference type="NCBI Taxonomy" id="466109"/>
    <lineage>
        <taxon>Bacteria</taxon>
        <taxon>Pseudomonadati</taxon>
        <taxon>Pseudomonadota</taxon>
        <taxon>Gammaproteobacteria</taxon>
        <taxon>Enterobacterales</taxon>
        <taxon>Bruguierivoracaceae</taxon>
        <taxon>Biostraticola</taxon>
    </lineage>
</organism>
<name>A0A4R3Z3R3_9GAMM</name>
<comment type="caution">
    <text evidence="2">The sequence shown here is derived from an EMBL/GenBank/DDBJ whole genome shotgun (WGS) entry which is preliminary data.</text>
</comment>
<reference evidence="2 3" key="1">
    <citation type="submission" date="2019-03" db="EMBL/GenBank/DDBJ databases">
        <title>Genomic Encyclopedia of Type Strains, Phase IV (KMG-IV): sequencing the most valuable type-strain genomes for metagenomic binning, comparative biology and taxonomic classification.</title>
        <authorList>
            <person name="Goeker M."/>
        </authorList>
    </citation>
    <scope>NUCLEOTIDE SEQUENCE [LARGE SCALE GENOMIC DNA]</scope>
    <source>
        <strain evidence="2 3">DSM 19580</strain>
    </source>
</reference>
<evidence type="ECO:0000313" key="3">
    <source>
        <dbReference type="Proteomes" id="UP000295719"/>
    </source>
</evidence>
<keyword evidence="1" id="KW-0732">Signal</keyword>
<protein>
    <submittedName>
        <fullName evidence="2">Uncharacterized protein DUF1161</fullName>
    </submittedName>
</protein>
<dbReference type="EMBL" id="SMCR01000001">
    <property type="protein sequence ID" value="TCV99796.1"/>
    <property type="molecule type" value="Genomic_DNA"/>
</dbReference>
<dbReference type="AlphaFoldDB" id="A0A4R3Z3R3"/>
<dbReference type="RefSeq" id="WP_131863340.1">
    <property type="nucleotide sequence ID" value="NZ_SMCR01000001.1"/>
</dbReference>
<keyword evidence="3" id="KW-1185">Reference proteome</keyword>